<evidence type="ECO:0000256" key="9">
    <source>
        <dbReference type="ARBA" id="ARBA00023310"/>
    </source>
</evidence>
<dbReference type="PANTHER" id="PTHR33445">
    <property type="entry name" value="ATP SYNTHASE SUBUNIT B', CHLOROPLASTIC"/>
    <property type="match status" value="1"/>
</dbReference>
<keyword evidence="8 13" id="KW-0472">Membrane</keyword>
<evidence type="ECO:0000256" key="6">
    <source>
        <dbReference type="ARBA" id="ARBA00022989"/>
    </source>
</evidence>
<comment type="similarity">
    <text evidence="1 13 14">Belongs to the ATPase B chain family.</text>
</comment>
<dbReference type="GO" id="GO:0005886">
    <property type="term" value="C:plasma membrane"/>
    <property type="evidence" value="ECO:0007669"/>
    <property type="project" value="UniProtKB-SubCell"/>
</dbReference>
<dbReference type="HAMAP" id="MF_01398">
    <property type="entry name" value="ATP_synth_b_bprime"/>
    <property type="match status" value="1"/>
</dbReference>
<evidence type="ECO:0000256" key="10">
    <source>
        <dbReference type="ARBA" id="ARBA00025198"/>
    </source>
</evidence>
<comment type="function">
    <text evidence="11">Component of the F(0) channel, it forms part of the peripheral stalk, linking F(1) to F(0). The b'-subunit is a diverged and duplicated form of b found in plants and photosynthetic bacteria.</text>
</comment>
<keyword evidence="13" id="KW-1003">Cell membrane</keyword>
<comment type="subcellular location">
    <subcellularLocation>
        <location evidence="13">Cell membrane</location>
        <topology evidence="13">Single-pass membrane protein</topology>
    </subcellularLocation>
    <subcellularLocation>
        <location evidence="12">Endomembrane system</location>
        <topology evidence="12">Single-pass membrane protein</topology>
    </subcellularLocation>
</comment>
<evidence type="ECO:0000256" key="5">
    <source>
        <dbReference type="ARBA" id="ARBA00022781"/>
    </source>
</evidence>
<evidence type="ECO:0000256" key="13">
    <source>
        <dbReference type="HAMAP-Rule" id="MF_01398"/>
    </source>
</evidence>
<dbReference type="InterPro" id="IPR002146">
    <property type="entry name" value="ATP_synth_b/b'su_bac/chlpt"/>
</dbReference>
<dbReference type="EMBL" id="VDMB01000010">
    <property type="protein sequence ID" value="TYT74599.1"/>
    <property type="molecule type" value="Genomic_DNA"/>
</dbReference>
<evidence type="ECO:0000256" key="12">
    <source>
        <dbReference type="ARBA" id="ARBA00037847"/>
    </source>
</evidence>
<keyword evidence="5 13" id="KW-0375">Hydrogen ion transport</keyword>
<accession>A0A5S5MFY9</accession>
<dbReference type="AlphaFoldDB" id="A0A5S5MFY9"/>
<keyword evidence="4 13" id="KW-0812">Transmembrane</keyword>
<dbReference type="CDD" id="cd06503">
    <property type="entry name" value="ATP-synt_Fo_b"/>
    <property type="match status" value="1"/>
</dbReference>
<comment type="subunit">
    <text evidence="13">F-type ATPases have 2 components, F(1) - the catalytic core - and F(0) - the membrane proton channel. F(1) has five subunits: alpha(3), beta(3), gamma(1), delta(1), epsilon(1). F(0) has three main subunits: a(1), b(2) and c(10-14). The alpha and beta chains form an alternating ring which encloses part of the gamma chain. F(1) is attached to F(0) by a central stalk formed by the gamma and epsilon chains, while a peripheral stalk is formed by the delta and b chains.</text>
</comment>
<dbReference type="PANTHER" id="PTHR33445:SF2">
    <property type="entry name" value="ATP SYNTHASE SUBUNIT B', CHLOROPLASTIC"/>
    <property type="match status" value="1"/>
</dbReference>
<reference evidence="15 16" key="1">
    <citation type="submission" date="2019-06" db="EMBL/GenBank/DDBJ databases">
        <title>Desulfobotulus mexicanus sp. nov., a novel sulfate-reducing bacterium isolated from the sediment of an alkaline crater lake in Mexico.</title>
        <authorList>
            <person name="Hirschler-Rea A."/>
        </authorList>
    </citation>
    <scope>NUCLEOTIDE SEQUENCE [LARGE SCALE GENOMIC DNA]</scope>
    <source>
        <strain evidence="15 16">PAR22N</strain>
    </source>
</reference>
<evidence type="ECO:0000256" key="3">
    <source>
        <dbReference type="ARBA" id="ARBA00022547"/>
    </source>
</evidence>
<keyword evidence="6 13" id="KW-1133">Transmembrane helix</keyword>
<name>A0A5S5MFY9_9BACT</name>
<keyword evidence="9 13" id="KW-0066">ATP synthesis</keyword>
<evidence type="ECO:0000256" key="8">
    <source>
        <dbReference type="ARBA" id="ARBA00023136"/>
    </source>
</evidence>
<feature type="transmembrane region" description="Helical" evidence="13">
    <location>
        <begin position="36"/>
        <end position="55"/>
    </location>
</feature>
<evidence type="ECO:0000313" key="15">
    <source>
        <dbReference type="EMBL" id="TYT74599.1"/>
    </source>
</evidence>
<dbReference type="Pfam" id="PF00430">
    <property type="entry name" value="ATP-synt_B"/>
    <property type="match status" value="1"/>
</dbReference>
<dbReference type="GO" id="GO:0012505">
    <property type="term" value="C:endomembrane system"/>
    <property type="evidence" value="ECO:0007669"/>
    <property type="project" value="UniProtKB-SubCell"/>
</dbReference>
<organism evidence="15 16">
    <name type="scientific">Desulfobotulus mexicanus</name>
    <dbReference type="NCBI Taxonomy" id="2586642"/>
    <lineage>
        <taxon>Bacteria</taxon>
        <taxon>Pseudomonadati</taxon>
        <taxon>Thermodesulfobacteriota</taxon>
        <taxon>Desulfobacteria</taxon>
        <taxon>Desulfobacterales</taxon>
        <taxon>Desulfobacteraceae</taxon>
        <taxon>Desulfobotulus</taxon>
    </lineage>
</organism>
<dbReference type="GO" id="GO:0046961">
    <property type="term" value="F:proton-transporting ATPase activity, rotational mechanism"/>
    <property type="evidence" value="ECO:0007669"/>
    <property type="project" value="TreeGrafter"/>
</dbReference>
<keyword evidence="16" id="KW-1185">Reference proteome</keyword>
<gene>
    <name evidence="13" type="primary">atpF</name>
    <name evidence="15" type="ORF">FIM25_09525</name>
</gene>
<dbReference type="GO" id="GO:0045259">
    <property type="term" value="C:proton-transporting ATP synthase complex"/>
    <property type="evidence" value="ECO:0007669"/>
    <property type="project" value="UniProtKB-KW"/>
</dbReference>
<comment type="function">
    <text evidence="10 13">F(1)F(0) ATP synthase produces ATP from ADP in the presence of a proton or sodium gradient. F-type ATPases consist of two structural domains, F(1) containing the extramembraneous catalytic core and F(0) containing the membrane proton channel, linked together by a central stalk and a peripheral stalk. During catalysis, ATP synthesis in the catalytic domain of F(1) is coupled via a rotary mechanism of the central stalk subunits to proton translocation.</text>
</comment>
<comment type="caution">
    <text evidence="15">The sequence shown here is derived from an EMBL/GenBank/DDBJ whole genome shotgun (WGS) entry which is preliminary data.</text>
</comment>
<dbReference type="OrthoDB" id="9794968at2"/>
<keyword evidence="2 13" id="KW-0813">Transport</keyword>
<evidence type="ECO:0000256" key="7">
    <source>
        <dbReference type="ARBA" id="ARBA00023065"/>
    </source>
</evidence>
<evidence type="ECO:0000256" key="11">
    <source>
        <dbReference type="ARBA" id="ARBA00025614"/>
    </source>
</evidence>
<evidence type="ECO:0000256" key="1">
    <source>
        <dbReference type="ARBA" id="ARBA00005513"/>
    </source>
</evidence>
<keyword evidence="7 13" id="KW-0406">Ion transport</keyword>
<evidence type="ECO:0000313" key="16">
    <source>
        <dbReference type="Proteomes" id="UP000321899"/>
    </source>
</evidence>
<dbReference type="InterPro" id="IPR050059">
    <property type="entry name" value="ATP_synthase_B_chain"/>
</dbReference>
<evidence type="ECO:0000256" key="2">
    <source>
        <dbReference type="ARBA" id="ARBA00022448"/>
    </source>
</evidence>
<dbReference type="GO" id="GO:0046933">
    <property type="term" value="F:proton-transporting ATP synthase activity, rotational mechanism"/>
    <property type="evidence" value="ECO:0007669"/>
    <property type="project" value="UniProtKB-UniRule"/>
</dbReference>
<evidence type="ECO:0000256" key="4">
    <source>
        <dbReference type="ARBA" id="ARBA00022692"/>
    </source>
</evidence>
<protein>
    <recommendedName>
        <fullName evidence="13">ATP synthase subunit b</fullName>
    </recommendedName>
    <alternativeName>
        <fullName evidence="13">ATP synthase F(0) sector subunit b</fullName>
    </alternativeName>
    <alternativeName>
        <fullName evidence="13">ATPase subunit I</fullName>
    </alternativeName>
    <alternativeName>
        <fullName evidence="13">F-type ATPase subunit b</fullName>
        <shortName evidence="13">F-ATPase subunit b</shortName>
    </alternativeName>
</protein>
<proteinExistence type="inferred from homology"/>
<dbReference type="Proteomes" id="UP000321899">
    <property type="component" value="Unassembled WGS sequence"/>
</dbReference>
<sequence>MSGDPYIRPVKAQIRKRSGTHEFWRAFMNISVDGSLGVQILNFVVLIVVLNAVLYKPIRQILAKRRDTVEGLSSAISRMQSEGDECLEAVKAGIREARTRGVKEKDAVIESVSAEEKKRVAEIQEGIQKDLEAFRMRIAGEAEEARKALASQADVFASAIAEKILGRAI</sequence>
<keyword evidence="3 13" id="KW-0138">CF(0)</keyword>
<evidence type="ECO:0000256" key="14">
    <source>
        <dbReference type="RuleBase" id="RU003848"/>
    </source>
</evidence>